<name>A0A931B5W7_9ACTN</name>
<comment type="caution">
    <text evidence="2">The sequence shown here is derived from an EMBL/GenBank/DDBJ whole genome shotgun (WGS) entry which is preliminary data.</text>
</comment>
<evidence type="ECO:0000256" key="1">
    <source>
        <dbReference type="SAM" id="MobiDB-lite"/>
    </source>
</evidence>
<feature type="compositionally biased region" description="Low complexity" evidence="1">
    <location>
        <begin position="124"/>
        <end position="154"/>
    </location>
</feature>
<evidence type="ECO:0000313" key="3">
    <source>
        <dbReference type="Proteomes" id="UP000657385"/>
    </source>
</evidence>
<dbReference type="EMBL" id="JADPRT010000010">
    <property type="protein sequence ID" value="MBF9070989.1"/>
    <property type="molecule type" value="Genomic_DNA"/>
</dbReference>
<proteinExistence type="predicted"/>
<dbReference type="RefSeq" id="WP_196196155.1">
    <property type="nucleotide sequence ID" value="NZ_JADPRT010000010.1"/>
</dbReference>
<dbReference type="AlphaFoldDB" id="A0A931B5W7"/>
<sequence length="189" mass="18617">MAVGRGTARSRSVRAGRGPFALLVILLLSGGLIALLMLNTAVSQGSFTLSQLQQHTTSLQNEQQGLQQQIDGWSAPEALAARARGLGMVPGSDPAFLADNGTILGSTPAPLVGPPPSPTPSPTPQATASASASASASAKPSGTPSGSPAASAGARTTSHDAARNSASAGTGTVKPKPSAHPRTTPPAGD</sequence>
<keyword evidence="3" id="KW-1185">Reference proteome</keyword>
<gene>
    <name evidence="2" type="ORF">I2501_23510</name>
</gene>
<dbReference type="Proteomes" id="UP000657385">
    <property type="component" value="Unassembled WGS sequence"/>
</dbReference>
<reference evidence="2" key="1">
    <citation type="submission" date="2020-11" db="EMBL/GenBank/DDBJ databases">
        <title>Isolation and identification of active actinomycetes.</title>
        <authorList>
            <person name="Yu B."/>
        </authorList>
    </citation>
    <scope>NUCLEOTIDE SEQUENCE</scope>
    <source>
        <strain evidence="2">NEAU-YB345</strain>
    </source>
</reference>
<evidence type="ECO:0000313" key="2">
    <source>
        <dbReference type="EMBL" id="MBF9070989.1"/>
    </source>
</evidence>
<protein>
    <submittedName>
        <fullName evidence="2">Septum formation initiator</fullName>
    </submittedName>
</protein>
<feature type="compositionally biased region" description="Pro residues" evidence="1">
    <location>
        <begin position="111"/>
        <end position="123"/>
    </location>
</feature>
<accession>A0A931B5W7</accession>
<organism evidence="2 3">
    <name type="scientific">Streptacidiphilus fuscans</name>
    <dbReference type="NCBI Taxonomy" id="2789292"/>
    <lineage>
        <taxon>Bacteria</taxon>
        <taxon>Bacillati</taxon>
        <taxon>Actinomycetota</taxon>
        <taxon>Actinomycetes</taxon>
        <taxon>Kitasatosporales</taxon>
        <taxon>Streptomycetaceae</taxon>
        <taxon>Streptacidiphilus</taxon>
    </lineage>
</organism>
<feature type="region of interest" description="Disordered" evidence="1">
    <location>
        <begin position="97"/>
        <end position="189"/>
    </location>
</feature>